<dbReference type="PANTHER" id="PTHR43575:SF1">
    <property type="entry name" value="PROTEIN ABCI7, CHLOROPLASTIC"/>
    <property type="match status" value="1"/>
</dbReference>
<dbReference type="Proteomes" id="UP001597492">
    <property type="component" value="Unassembled WGS sequence"/>
</dbReference>
<feature type="domain" description="SUF system FeS cluster assembly SufBD core" evidence="3">
    <location>
        <begin position="135"/>
        <end position="357"/>
    </location>
</feature>
<evidence type="ECO:0000256" key="1">
    <source>
        <dbReference type="ARBA" id="ARBA00043967"/>
    </source>
</evidence>
<dbReference type="NCBIfam" id="TIGR01981">
    <property type="entry name" value="sufD"/>
    <property type="match status" value="1"/>
</dbReference>
<sequence>MTITETPRLPESAGKFVPVQTRSERPTSFEPSDFTKPTGREVDWKFTPVAKLSPLFVDEPGDESVTVEVTGPEGFRAGTLAPGEAPRGTGFVPEGLAEAIASKHASATHVVIPAGTELDAPVVVRVSGGTAEGRALVHLVLQAEANSTATILVEHTGSATLSENVEILVEDGANLDVIAIHEWNDDTVHTGAHQASLGKDATLKHTIVTFGGKVVRVNPTIHLNGSGSEGIAKGLYFSDAGQHFEHQVYIDHAGERTTSDVNYKGALQGEGARSVWIGDVLIRPTAVGTNSYEQNRNLVLSNGARADSIPNLEIETGNIEGAGHASATGRFEEEQLFYLMARGIDELTARRLVVHGFLNEIVQSISVPEVQDRMRETLERELEASTEAMMAASAV</sequence>
<dbReference type="PANTHER" id="PTHR43575">
    <property type="entry name" value="PROTEIN ABCI7, CHLOROPLASTIC"/>
    <property type="match status" value="1"/>
</dbReference>
<evidence type="ECO:0000313" key="5">
    <source>
        <dbReference type="Proteomes" id="UP001597492"/>
    </source>
</evidence>
<proteinExistence type="inferred from homology"/>
<dbReference type="Pfam" id="PF01458">
    <property type="entry name" value="SUFBD_core"/>
    <property type="match status" value="1"/>
</dbReference>
<protein>
    <submittedName>
        <fullName evidence="4">Fe-S cluster assembly protein SufD</fullName>
    </submittedName>
</protein>
<accession>A0ABW5V2I1</accession>
<evidence type="ECO:0000256" key="2">
    <source>
        <dbReference type="SAM" id="MobiDB-lite"/>
    </source>
</evidence>
<gene>
    <name evidence="4" type="primary">sufD</name>
    <name evidence="4" type="ORF">ACFSW7_10745</name>
</gene>
<comment type="similarity">
    <text evidence="1">Belongs to the iron-sulfur cluster assembly SufBD family.</text>
</comment>
<comment type="caution">
    <text evidence="4">The sequence shown here is derived from an EMBL/GenBank/DDBJ whole genome shotgun (WGS) entry which is preliminary data.</text>
</comment>
<name>A0ABW5V2I1_9MICO</name>
<evidence type="ECO:0000313" key="4">
    <source>
        <dbReference type="EMBL" id="MFD2758854.1"/>
    </source>
</evidence>
<dbReference type="InterPro" id="IPR055346">
    <property type="entry name" value="Fe-S_cluster_assembly_SufBD"/>
</dbReference>
<dbReference type="InterPro" id="IPR000825">
    <property type="entry name" value="SUF_FeS_clus_asmbl_SufBD_core"/>
</dbReference>
<dbReference type="RefSeq" id="WP_019617564.1">
    <property type="nucleotide sequence ID" value="NZ_JBHUNE010000008.1"/>
</dbReference>
<dbReference type="SUPFAM" id="SSF101960">
    <property type="entry name" value="Stabilizer of iron transporter SufD"/>
    <property type="match status" value="1"/>
</dbReference>
<dbReference type="EMBL" id="JBHUNE010000008">
    <property type="protein sequence ID" value="MFD2758854.1"/>
    <property type="molecule type" value="Genomic_DNA"/>
</dbReference>
<organism evidence="4 5">
    <name type="scientific">Gulosibacter faecalis</name>
    <dbReference type="NCBI Taxonomy" id="272240"/>
    <lineage>
        <taxon>Bacteria</taxon>
        <taxon>Bacillati</taxon>
        <taxon>Actinomycetota</taxon>
        <taxon>Actinomycetes</taxon>
        <taxon>Micrococcales</taxon>
        <taxon>Microbacteriaceae</taxon>
        <taxon>Gulosibacter</taxon>
    </lineage>
</organism>
<evidence type="ECO:0000259" key="3">
    <source>
        <dbReference type="Pfam" id="PF01458"/>
    </source>
</evidence>
<reference evidence="5" key="1">
    <citation type="journal article" date="2019" name="Int. J. Syst. Evol. Microbiol.">
        <title>The Global Catalogue of Microorganisms (GCM) 10K type strain sequencing project: providing services to taxonomists for standard genome sequencing and annotation.</title>
        <authorList>
            <consortium name="The Broad Institute Genomics Platform"/>
            <consortium name="The Broad Institute Genome Sequencing Center for Infectious Disease"/>
            <person name="Wu L."/>
            <person name="Ma J."/>
        </authorList>
    </citation>
    <scope>NUCLEOTIDE SEQUENCE [LARGE SCALE GENOMIC DNA]</scope>
    <source>
        <strain evidence="5">TISTR 1514</strain>
    </source>
</reference>
<dbReference type="InterPro" id="IPR037284">
    <property type="entry name" value="SUF_FeS_clus_asmbl_SufBD_sf"/>
</dbReference>
<feature type="region of interest" description="Disordered" evidence="2">
    <location>
        <begin position="1"/>
        <end position="39"/>
    </location>
</feature>
<keyword evidence="5" id="KW-1185">Reference proteome</keyword>
<dbReference type="InterPro" id="IPR011542">
    <property type="entry name" value="SUF_FeS_clus_asmbl_SufD"/>
</dbReference>